<accession>A0A4V3RZ90</accession>
<proteinExistence type="predicted"/>
<evidence type="ECO:0000256" key="1">
    <source>
        <dbReference type="SAM" id="MobiDB-lite"/>
    </source>
</evidence>
<dbReference type="RefSeq" id="WP_135945081.1">
    <property type="nucleotide sequence ID" value="NZ_BMEI01000002.1"/>
</dbReference>
<protein>
    <submittedName>
        <fullName evidence="2">Uncharacterized protein</fullName>
    </submittedName>
</protein>
<name>A0A4V3RZ90_9PROT</name>
<feature type="compositionally biased region" description="Basic and acidic residues" evidence="1">
    <location>
        <begin position="44"/>
        <end position="58"/>
    </location>
</feature>
<gene>
    <name evidence="2" type="ORF">E5162_09965</name>
</gene>
<feature type="region of interest" description="Disordered" evidence="1">
    <location>
        <begin position="44"/>
        <end position="65"/>
    </location>
</feature>
<dbReference type="Proteomes" id="UP000305451">
    <property type="component" value="Unassembled WGS sequence"/>
</dbReference>
<reference evidence="2 3" key="1">
    <citation type="journal article" date="2013" name="Int. J. Syst. Evol. Microbiol.">
        <title>Marinicauda pacifica gen. nov., sp. nov., a prosthecate alphaproteobacterium of the family Hyphomonadaceae isolated from deep seawater.</title>
        <authorList>
            <person name="Zhang X.Y."/>
            <person name="Li G.W."/>
            <person name="Wang C.S."/>
            <person name="Zhang Y.J."/>
            <person name="Xu X.W."/>
            <person name="Li H."/>
            <person name="Liu A."/>
            <person name="Liu C."/>
            <person name="Xie B.B."/>
            <person name="Qin Q.L."/>
            <person name="Xu Z."/>
            <person name="Chen X.L."/>
            <person name="Zhou B.C."/>
            <person name="Zhang Y.Z."/>
        </authorList>
    </citation>
    <scope>NUCLEOTIDE SEQUENCE [LARGE SCALE GENOMIC DNA]</scope>
    <source>
        <strain evidence="2 3">P-1 km-3</strain>
    </source>
</reference>
<comment type="caution">
    <text evidence="2">The sequence shown here is derived from an EMBL/GenBank/DDBJ whole genome shotgun (WGS) entry which is preliminary data.</text>
</comment>
<evidence type="ECO:0000313" key="3">
    <source>
        <dbReference type="Proteomes" id="UP000305451"/>
    </source>
</evidence>
<dbReference type="EMBL" id="SRXV01000002">
    <property type="protein sequence ID" value="TGY93359.1"/>
    <property type="molecule type" value="Genomic_DNA"/>
</dbReference>
<sequence>MLVTGLLALSQSLAGAPSGGADAYQAETRTAAVESDRYDTRYDARYAPRHGDRHHHSEPAPVRAGDPISLDAVALVTLTGGVEQGPAWSYIYARPYRAGERPLVLPGAGRQAYRVIGPR</sequence>
<evidence type="ECO:0000313" key="2">
    <source>
        <dbReference type="EMBL" id="TGY93359.1"/>
    </source>
</evidence>
<organism evidence="2 3">
    <name type="scientific">Marinicauda pacifica</name>
    <dbReference type="NCBI Taxonomy" id="1133559"/>
    <lineage>
        <taxon>Bacteria</taxon>
        <taxon>Pseudomonadati</taxon>
        <taxon>Pseudomonadota</taxon>
        <taxon>Alphaproteobacteria</taxon>
        <taxon>Maricaulales</taxon>
        <taxon>Maricaulaceae</taxon>
        <taxon>Marinicauda</taxon>
    </lineage>
</organism>
<keyword evidence="3" id="KW-1185">Reference proteome</keyword>
<dbReference type="AlphaFoldDB" id="A0A4V3RZ90"/>